<dbReference type="GO" id="GO:0006310">
    <property type="term" value="P:DNA recombination"/>
    <property type="evidence" value="ECO:0007669"/>
    <property type="project" value="UniProtKB-KW"/>
</dbReference>
<dbReference type="Proteomes" id="UP000244655">
    <property type="component" value="Plasmid pl29"/>
</dbReference>
<dbReference type="GO" id="GO:0003677">
    <property type="term" value="F:DNA binding"/>
    <property type="evidence" value="ECO:0007669"/>
    <property type="project" value="InterPro"/>
</dbReference>
<protein>
    <recommendedName>
        <fullName evidence="2">Tyr recombinase domain-containing protein</fullName>
    </recommendedName>
</protein>
<dbReference type="RefSeq" id="WP_108729730.1">
    <property type="nucleotide sequence ID" value="NZ_CP025787.1"/>
</dbReference>
<evidence type="ECO:0000313" key="3">
    <source>
        <dbReference type="EMBL" id="AWG43334.1"/>
    </source>
</evidence>
<dbReference type="EMBL" id="CP025787">
    <property type="protein sequence ID" value="AWG43334.1"/>
    <property type="molecule type" value="Genomic_DNA"/>
</dbReference>
<proteinExistence type="predicted"/>
<gene>
    <name evidence="3" type="ORF">CR532_04870</name>
</gene>
<reference evidence="3 4" key="1">
    <citation type="submission" date="2018-01" db="EMBL/GenBank/DDBJ databases">
        <title>Genome sequence of Borrelia tachyglossi.</title>
        <authorList>
            <person name="Gofton A.W."/>
        </authorList>
    </citation>
    <scope>NUCLEOTIDE SEQUENCE [LARGE SCALE GENOMIC DNA]</scope>
    <source>
        <strain evidence="3 4">Bc-F10-1268</strain>
        <plasmid evidence="3 4">pl29</plasmid>
    </source>
</reference>
<dbReference type="InterPro" id="IPR002104">
    <property type="entry name" value="Integrase_catalytic"/>
</dbReference>
<geneLocation type="plasmid" evidence="3 4">
    <name>pl29</name>
</geneLocation>
<dbReference type="SUPFAM" id="SSF56349">
    <property type="entry name" value="DNA breaking-rejoining enzymes"/>
    <property type="match status" value="1"/>
</dbReference>
<evidence type="ECO:0000259" key="2">
    <source>
        <dbReference type="PROSITE" id="PS51898"/>
    </source>
</evidence>
<sequence length="252" mass="29152">MTYKKNTIKSQLNERIVDTDSKVNRASRKLVKSSKKRTLKKNTTNQGKGFNLIDTKLLFKYIENVSLNDGICGAFLRVLYLTGARGVELQNARLCDLHKNPTGDGYILNLRVAKKRNSEVIRSVFISKDTYTIIQDAHRKYFSHKKNYGIEFTYKRTFLFQKTKHKKLCLWGVTKRFRAQLIKSNKNKPYGKNLHILRHNYIKIMKLKGFTITQIACDLQLSDPSLIYKTYGELTTDIVAISNIMRSSINTS</sequence>
<accession>A0A2S1LYE5</accession>
<name>A0A2S1LYE5_9SPIR</name>
<dbReference type="InterPro" id="IPR011010">
    <property type="entry name" value="DNA_brk_join_enz"/>
</dbReference>
<dbReference type="OrthoDB" id="350491at2"/>
<evidence type="ECO:0000256" key="1">
    <source>
        <dbReference type="ARBA" id="ARBA00023172"/>
    </source>
</evidence>
<keyword evidence="3" id="KW-0614">Plasmid</keyword>
<dbReference type="Gene3D" id="1.10.443.10">
    <property type="entry name" value="Intergrase catalytic core"/>
    <property type="match status" value="1"/>
</dbReference>
<dbReference type="GO" id="GO:0015074">
    <property type="term" value="P:DNA integration"/>
    <property type="evidence" value="ECO:0007669"/>
    <property type="project" value="InterPro"/>
</dbReference>
<dbReference type="PROSITE" id="PS51898">
    <property type="entry name" value="TYR_RECOMBINASE"/>
    <property type="match status" value="1"/>
</dbReference>
<keyword evidence="4" id="KW-1185">Reference proteome</keyword>
<feature type="domain" description="Tyr recombinase" evidence="2">
    <location>
        <begin position="38"/>
        <end position="246"/>
    </location>
</feature>
<keyword evidence="1" id="KW-0233">DNA recombination</keyword>
<dbReference type="AlphaFoldDB" id="A0A2S1LYE5"/>
<dbReference type="InterPro" id="IPR013762">
    <property type="entry name" value="Integrase-like_cat_sf"/>
</dbReference>
<evidence type="ECO:0000313" key="4">
    <source>
        <dbReference type="Proteomes" id="UP000244655"/>
    </source>
</evidence>
<organism evidence="3 4">
    <name type="scientific">Candidatus Borreliella tachyglossi</name>
    <dbReference type="NCBI Taxonomy" id="1964448"/>
    <lineage>
        <taxon>Bacteria</taxon>
        <taxon>Pseudomonadati</taxon>
        <taxon>Spirochaetota</taxon>
        <taxon>Spirochaetia</taxon>
        <taxon>Spirochaetales</taxon>
        <taxon>Borreliaceae</taxon>
        <taxon>Borreliella</taxon>
    </lineage>
</organism>